<dbReference type="SMART" id="SM00257">
    <property type="entry name" value="LysM"/>
    <property type="match status" value="3"/>
</dbReference>
<dbReference type="CDD" id="cd00118">
    <property type="entry name" value="LysM"/>
    <property type="match status" value="3"/>
</dbReference>
<feature type="domain" description="LysM" evidence="3">
    <location>
        <begin position="457"/>
        <end position="501"/>
    </location>
</feature>
<dbReference type="InterPro" id="IPR018392">
    <property type="entry name" value="LysM"/>
</dbReference>
<evidence type="ECO:0000256" key="2">
    <source>
        <dbReference type="SAM" id="SignalP"/>
    </source>
</evidence>
<keyword evidence="2" id="KW-0732">Signal</keyword>
<proteinExistence type="inferred from homology"/>
<dbReference type="Gene3D" id="3.10.350.10">
    <property type="entry name" value="LysM domain"/>
    <property type="match status" value="3"/>
</dbReference>
<dbReference type="SUPFAM" id="SSF53955">
    <property type="entry name" value="Lysozyme-like"/>
    <property type="match status" value="1"/>
</dbReference>
<gene>
    <name evidence="4" type="ORF">FRD01_04060</name>
</gene>
<dbReference type="GO" id="GO:0016020">
    <property type="term" value="C:membrane"/>
    <property type="evidence" value="ECO:0007669"/>
    <property type="project" value="InterPro"/>
</dbReference>
<dbReference type="InterPro" id="IPR000189">
    <property type="entry name" value="Transglyc_AS"/>
</dbReference>
<name>A0A5B8XLA9_9DELT</name>
<evidence type="ECO:0000259" key="3">
    <source>
        <dbReference type="PROSITE" id="PS51782"/>
    </source>
</evidence>
<dbReference type="PROSITE" id="PS51782">
    <property type="entry name" value="LYSM"/>
    <property type="match status" value="2"/>
</dbReference>
<evidence type="ECO:0000256" key="1">
    <source>
        <dbReference type="ARBA" id="ARBA00007734"/>
    </source>
</evidence>
<reference evidence="4 5" key="1">
    <citation type="submission" date="2019-08" db="EMBL/GenBank/DDBJ databases">
        <authorList>
            <person name="Liang Q."/>
        </authorList>
    </citation>
    <scope>NUCLEOTIDE SEQUENCE [LARGE SCALE GENOMIC DNA]</scope>
    <source>
        <strain evidence="4 5">V1718</strain>
    </source>
</reference>
<dbReference type="InterPro" id="IPR008258">
    <property type="entry name" value="Transglycosylase_SLT_dom_1"/>
</dbReference>
<dbReference type="Proteomes" id="UP000321595">
    <property type="component" value="Chromosome"/>
</dbReference>
<feature type="domain" description="LysM" evidence="3">
    <location>
        <begin position="540"/>
        <end position="585"/>
    </location>
</feature>
<accession>A0A5B8XLA9</accession>
<dbReference type="CDD" id="cd16894">
    <property type="entry name" value="MltD-like"/>
    <property type="match status" value="1"/>
</dbReference>
<feature type="chain" id="PRO_5022797359" evidence="2">
    <location>
        <begin position="23"/>
        <end position="590"/>
    </location>
</feature>
<dbReference type="PROSITE" id="PS00922">
    <property type="entry name" value="TRANSGLYCOSYLASE"/>
    <property type="match status" value="1"/>
</dbReference>
<dbReference type="AlphaFoldDB" id="A0A5B8XLA9"/>
<comment type="similarity">
    <text evidence="1">Belongs to the transglycosylase Slt family.</text>
</comment>
<dbReference type="EMBL" id="CP042467">
    <property type="protein sequence ID" value="QED26435.1"/>
    <property type="molecule type" value="Genomic_DNA"/>
</dbReference>
<evidence type="ECO:0000313" key="4">
    <source>
        <dbReference type="EMBL" id="QED26435.1"/>
    </source>
</evidence>
<dbReference type="PANTHER" id="PTHR33734">
    <property type="entry name" value="LYSM DOMAIN-CONTAINING GPI-ANCHORED PROTEIN 2"/>
    <property type="match status" value="1"/>
</dbReference>
<evidence type="ECO:0000313" key="5">
    <source>
        <dbReference type="Proteomes" id="UP000321595"/>
    </source>
</evidence>
<dbReference type="RefSeq" id="WP_146957869.1">
    <property type="nucleotide sequence ID" value="NZ_CP042467.1"/>
</dbReference>
<dbReference type="SUPFAM" id="SSF54106">
    <property type="entry name" value="LysM domain"/>
    <property type="match status" value="2"/>
</dbReference>
<dbReference type="GO" id="GO:0000270">
    <property type="term" value="P:peptidoglycan metabolic process"/>
    <property type="evidence" value="ECO:0007669"/>
    <property type="project" value="InterPro"/>
</dbReference>
<protein>
    <submittedName>
        <fullName evidence="4">LysM peptidoglycan-binding domain-containing protein</fullName>
    </submittedName>
</protein>
<sequence>MKSCVVAILGFFFVSFATFSVAAQDEEETDEEVIEEVAPEDFEDIRALQELESEALKPKVYTESASLELFAPSAGALHRIQSDHGLVPELTTRRVPRGAELLGVPGVAERFSHSPVLGLTKHQDPSIKAYLDFFDGRGKPILARWISRMGRYQPMILAKLRAAGLPEDLIFVAMIESGFSPRATSPAAAVGVWQFIPTTGSEMGLRIDRWVDERRDPEKATDAAIAYLTRLYERFGSWPLALAAYNGGPGLVGNTVKKYNSNDYWHIQRSGGMYDETRRYVPKVLAAGLVTKNADIFGLSHVTMVEPWEFDTVKVPGGTRLSIFADASGTDVKTLRELNPELLAAQTPPGAEYNLRIPKGSTPKFVENYDKIKVRGDVEHEIYTTLFGETLDDVAQKFAVAPRVIRALNGLASRERVPYGTELLIPKEGRGSWRGKRSRTPTLIVPKAMKVSGLERFYYEVNAGDTLAAISAGLGVRESDILVWNFLDPAAKLQPGMVLQVFVKTRPELARVMSDEDVKAVVEGSTEHKKLTRRAKPRVFRHRVKRGESLWTIARKYKVTVNDLKKWNRSLRRSNLLQPGQRIIVYPRRR</sequence>
<dbReference type="InterPro" id="IPR036779">
    <property type="entry name" value="LysM_dom_sf"/>
</dbReference>
<feature type="signal peptide" evidence="2">
    <location>
        <begin position="1"/>
        <end position="22"/>
    </location>
</feature>
<dbReference type="OrthoDB" id="9815002at2"/>
<dbReference type="Gene3D" id="1.10.530.10">
    <property type="match status" value="1"/>
</dbReference>
<dbReference type="Pfam" id="PF01476">
    <property type="entry name" value="LysM"/>
    <property type="match status" value="3"/>
</dbReference>
<keyword evidence="5" id="KW-1185">Reference proteome</keyword>
<dbReference type="KEGG" id="bbae:FRD01_04060"/>
<organism evidence="4 5">
    <name type="scientific">Microvenator marinus</name>
    <dbReference type="NCBI Taxonomy" id="2600177"/>
    <lineage>
        <taxon>Bacteria</taxon>
        <taxon>Deltaproteobacteria</taxon>
        <taxon>Bradymonadales</taxon>
        <taxon>Microvenatoraceae</taxon>
        <taxon>Microvenator</taxon>
    </lineage>
</organism>
<dbReference type="PANTHER" id="PTHR33734:SF22">
    <property type="entry name" value="MEMBRANE-BOUND LYTIC MUREIN TRANSGLYCOSYLASE D"/>
    <property type="match status" value="1"/>
</dbReference>
<dbReference type="GO" id="GO:0008932">
    <property type="term" value="F:lytic endotransglycosylase activity"/>
    <property type="evidence" value="ECO:0007669"/>
    <property type="project" value="TreeGrafter"/>
</dbReference>
<dbReference type="InterPro" id="IPR023346">
    <property type="entry name" value="Lysozyme-like_dom_sf"/>
</dbReference>
<dbReference type="Pfam" id="PF01464">
    <property type="entry name" value="SLT"/>
    <property type="match status" value="1"/>
</dbReference>